<dbReference type="STRING" id="1908237.BEN47_17440"/>
<reference evidence="5 6" key="1">
    <citation type="submission" date="2016-08" db="EMBL/GenBank/DDBJ databases">
        <title>Hymenobacter coccineus sp. nov., Hymenobacter lapidarius sp. nov. and Hymenobacter glacialis sp. nov., isolated from Antarctic soil.</title>
        <authorList>
            <person name="Sedlacek I."/>
            <person name="Kralova S."/>
            <person name="Kyrova K."/>
            <person name="Maslanova I."/>
            <person name="Stankova E."/>
            <person name="Vrbovska V."/>
            <person name="Nemec M."/>
            <person name="Bartak M."/>
            <person name="Svec P."/>
            <person name="Busse H.-J."/>
            <person name="Pantucek R."/>
        </authorList>
    </citation>
    <scope>NUCLEOTIDE SEQUENCE [LARGE SCALE GENOMIC DNA]</scope>
    <source>
        <strain evidence="5 6">CCM 8643</strain>
    </source>
</reference>
<dbReference type="InterPro" id="IPR001845">
    <property type="entry name" value="HTH_ArsR_DNA-bd_dom"/>
</dbReference>
<organism evidence="5 6">
    <name type="scientific">Hymenobacter lapidarius</name>
    <dbReference type="NCBI Taxonomy" id="1908237"/>
    <lineage>
        <taxon>Bacteria</taxon>
        <taxon>Pseudomonadati</taxon>
        <taxon>Bacteroidota</taxon>
        <taxon>Cytophagia</taxon>
        <taxon>Cytophagales</taxon>
        <taxon>Hymenobacteraceae</taxon>
        <taxon>Hymenobacter</taxon>
    </lineage>
</organism>
<evidence type="ECO:0000259" key="4">
    <source>
        <dbReference type="PROSITE" id="PS50987"/>
    </source>
</evidence>
<keyword evidence="1" id="KW-0805">Transcription regulation</keyword>
<evidence type="ECO:0000313" key="6">
    <source>
        <dbReference type="Proteomes" id="UP000176294"/>
    </source>
</evidence>
<dbReference type="AlphaFoldDB" id="A0A1G1SY37"/>
<dbReference type="PANTHER" id="PTHR33154:SF18">
    <property type="entry name" value="ARSENICAL RESISTANCE OPERON REPRESSOR"/>
    <property type="match status" value="1"/>
</dbReference>
<dbReference type="Pfam" id="PF01022">
    <property type="entry name" value="HTH_5"/>
    <property type="match status" value="1"/>
</dbReference>
<dbReference type="RefSeq" id="WP_070729226.1">
    <property type="nucleotide sequence ID" value="NZ_MDZB01000130.1"/>
</dbReference>
<name>A0A1G1SY37_9BACT</name>
<keyword evidence="2" id="KW-0238">DNA-binding</keyword>
<proteinExistence type="predicted"/>
<dbReference type="InterPro" id="IPR036390">
    <property type="entry name" value="WH_DNA-bd_sf"/>
</dbReference>
<feature type="domain" description="HTH arsR-type" evidence="4">
    <location>
        <begin position="25"/>
        <end position="119"/>
    </location>
</feature>
<evidence type="ECO:0000313" key="5">
    <source>
        <dbReference type="EMBL" id="OGX83537.1"/>
    </source>
</evidence>
<dbReference type="PANTHER" id="PTHR33154">
    <property type="entry name" value="TRANSCRIPTIONAL REGULATOR, ARSR FAMILY"/>
    <property type="match status" value="1"/>
</dbReference>
<keyword evidence="6" id="KW-1185">Reference proteome</keyword>
<evidence type="ECO:0000256" key="3">
    <source>
        <dbReference type="ARBA" id="ARBA00023163"/>
    </source>
</evidence>
<dbReference type="InterPro" id="IPR051081">
    <property type="entry name" value="HTH_MetalResp_TranReg"/>
</dbReference>
<gene>
    <name evidence="5" type="ORF">BEN47_17440</name>
</gene>
<dbReference type="InterPro" id="IPR011991">
    <property type="entry name" value="ArsR-like_HTH"/>
</dbReference>
<dbReference type="EMBL" id="MDZB01000130">
    <property type="protein sequence ID" value="OGX83537.1"/>
    <property type="molecule type" value="Genomic_DNA"/>
</dbReference>
<dbReference type="PROSITE" id="PS50987">
    <property type="entry name" value="HTH_ARSR_2"/>
    <property type="match status" value="1"/>
</dbReference>
<evidence type="ECO:0000256" key="2">
    <source>
        <dbReference type="ARBA" id="ARBA00023125"/>
    </source>
</evidence>
<evidence type="ECO:0000256" key="1">
    <source>
        <dbReference type="ARBA" id="ARBA00023015"/>
    </source>
</evidence>
<sequence>MNSTPCVRVFANADHIQQCQARLTRVAPALSSLAAVLALAGNEVRLQLLFLLADEQLCVCDLADVLRMTVSAVSQHLRKLKDGGLVTARKVGQTVFYSLNAEHLPVLQPLLARLATTQPEPAQ</sequence>
<keyword evidence="3" id="KW-0804">Transcription</keyword>
<dbReference type="NCBIfam" id="NF033788">
    <property type="entry name" value="HTH_metalloreg"/>
    <property type="match status" value="1"/>
</dbReference>
<dbReference type="Proteomes" id="UP000176294">
    <property type="component" value="Unassembled WGS sequence"/>
</dbReference>
<dbReference type="PRINTS" id="PR00778">
    <property type="entry name" value="HTHARSR"/>
</dbReference>
<dbReference type="CDD" id="cd00090">
    <property type="entry name" value="HTH_ARSR"/>
    <property type="match status" value="1"/>
</dbReference>
<dbReference type="GO" id="GO:0003700">
    <property type="term" value="F:DNA-binding transcription factor activity"/>
    <property type="evidence" value="ECO:0007669"/>
    <property type="project" value="InterPro"/>
</dbReference>
<accession>A0A1G1SY37</accession>
<dbReference type="OrthoDB" id="9794330at2"/>
<dbReference type="SUPFAM" id="SSF46785">
    <property type="entry name" value="Winged helix' DNA-binding domain"/>
    <property type="match status" value="1"/>
</dbReference>
<dbReference type="GO" id="GO:0003677">
    <property type="term" value="F:DNA binding"/>
    <property type="evidence" value="ECO:0007669"/>
    <property type="project" value="UniProtKB-KW"/>
</dbReference>
<dbReference type="SMART" id="SM00418">
    <property type="entry name" value="HTH_ARSR"/>
    <property type="match status" value="1"/>
</dbReference>
<dbReference type="InterPro" id="IPR036388">
    <property type="entry name" value="WH-like_DNA-bd_sf"/>
</dbReference>
<dbReference type="Gene3D" id="1.10.10.10">
    <property type="entry name" value="Winged helix-like DNA-binding domain superfamily/Winged helix DNA-binding domain"/>
    <property type="match status" value="1"/>
</dbReference>
<comment type="caution">
    <text evidence="5">The sequence shown here is derived from an EMBL/GenBank/DDBJ whole genome shotgun (WGS) entry which is preliminary data.</text>
</comment>
<protein>
    <submittedName>
        <fullName evidence="5">Transcriptional regulator</fullName>
    </submittedName>
</protein>